<gene>
    <name evidence="2" type="ORF">A0H81_05728</name>
</gene>
<evidence type="ECO:0000256" key="1">
    <source>
        <dbReference type="SAM" id="MobiDB-lite"/>
    </source>
</evidence>
<reference evidence="2 3" key="1">
    <citation type="submission" date="2016-03" db="EMBL/GenBank/DDBJ databases">
        <title>Whole genome sequencing of Grifola frondosa 9006-11.</title>
        <authorList>
            <person name="Min B."/>
            <person name="Park H."/>
            <person name="Kim J.-G."/>
            <person name="Cho H."/>
            <person name="Oh Y.-L."/>
            <person name="Kong W.-S."/>
            <person name="Choi I.-G."/>
        </authorList>
    </citation>
    <scope>NUCLEOTIDE SEQUENCE [LARGE SCALE GENOMIC DNA]</scope>
    <source>
        <strain evidence="2 3">9006-11</strain>
    </source>
</reference>
<sequence length="136" mass="15828">MQECVIQNPPTPSLLQSRSKNCRAPSTFHLRFIQIFAKATRKIGLPKRCDQRGPAQIRNAQKSNGDHTYVGKEKPSERNDVPVHLRNMQRTLARKTPCDDEWTWRPYRSRERAFRAVGRAHGRRARGLLDKVQVRK</sequence>
<organism evidence="2 3">
    <name type="scientific">Grifola frondosa</name>
    <name type="common">Maitake</name>
    <name type="synonym">Polyporus frondosus</name>
    <dbReference type="NCBI Taxonomy" id="5627"/>
    <lineage>
        <taxon>Eukaryota</taxon>
        <taxon>Fungi</taxon>
        <taxon>Dikarya</taxon>
        <taxon>Basidiomycota</taxon>
        <taxon>Agaricomycotina</taxon>
        <taxon>Agaricomycetes</taxon>
        <taxon>Polyporales</taxon>
        <taxon>Grifolaceae</taxon>
        <taxon>Grifola</taxon>
    </lineage>
</organism>
<proteinExistence type="predicted"/>
<evidence type="ECO:0000313" key="2">
    <source>
        <dbReference type="EMBL" id="OBZ74409.1"/>
    </source>
</evidence>
<dbReference type="Proteomes" id="UP000092993">
    <property type="component" value="Unassembled WGS sequence"/>
</dbReference>
<feature type="compositionally biased region" description="Basic and acidic residues" evidence="1">
    <location>
        <begin position="69"/>
        <end position="79"/>
    </location>
</feature>
<evidence type="ECO:0000313" key="3">
    <source>
        <dbReference type="Proteomes" id="UP000092993"/>
    </source>
</evidence>
<name>A0A1C7MDE6_GRIFR</name>
<comment type="caution">
    <text evidence="2">The sequence shown here is derived from an EMBL/GenBank/DDBJ whole genome shotgun (WGS) entry which is preliminary data.</text>
</comment>
<keyword evidence="3" id="KW-1185">Reference proteome</keyword>
<dbReference type="EMBL" id="LUGG01000005">
    <property type="protein sequence ID" value="OBZ74409.1"/>
    <property type="molecule type" value="Genomic_DNA"/>
</dbReference>
<accession>A0A1C7MDE6</accession>
<feature type="region of interest" description="Disordered" evidence="1">
    <location>
        <begin position="58"/>
        <end position="79"/>
    </location>
</feature>
<dbReference type="AlphaFoldDB" id="A0A1C7MDE6"/>
<protein>
    <submittedName>
        <fullName evidence="2">Uncharacterized protein</fullName>
    </submittedName>
</protein>